<dbReference type="PROSITE" id="PS00041">
    <property type="entry name" value="HTH_ARAC_FAMILY_1"/>
    <property type="match status" value="1"/>
</dbReference>
<dbReference type="InterPro" id="IPR014710">
    <property type="entry name" value="RmlC-like_jellyroll"/>
</dbReference>
<dbReference type="EMBL" id="JACJVO010000018">
    <property type="protein sequence ID" value="MBB6732177.1"/>
    <property type="molecule type" value="Genomic_DNA"/>
</dbReference>
<dbReference type="SUPFAM" id="SSF51215">
    <property type="entry name" value="Regulatory protein AraC"/>
    <property type="match status" value="1"/>
</dbReference>
<dbReference type="Pfam" id="PF12833">
    <property type="entry name" value="HTH_18"/>
    <property type="match status" value="1"/>
</dbReference>
<keyword evidence="1" id="KW-0805">Transcription regulation</keyword>
<dbReference type="GO" id="GO:0003700">
    <property type="term" value="F:DNA-binding transcription factor activity"/>
    <property type="evidence" value="ECO:0007669"/>
    <property type="project" value="InterPro"/>
</dbReference>
<dbReference type="InterPro" id="IPR009057">
    <property type="entry name" value="Homeodomain-like_sf"/>
</dbReference>
<evidence type="ECO:0000259" key="4">
    <source>
        <dbReference type="PROSITE" id="PS01124"/>
    </source>
</evidence>
<dbReference type="InterPro" id="IPR037923">
    <property type="entry name" value="HTH-like"/>
</dbReference>
<dbReference type="SUPFAM" id="SSF46689">
    <property type="entry name" value="Homeodomain-like"/>
    <property type="match status" value="2"/>
</dbReference>
<dbReference type="PANTHER" id="PTHR43280:SF28">
    <property type="entry name" value="HTH-TYPE TRANSCRIPTIONAL ACTIVATOR RHAS"/>
    <property type="match status" value="1"/>
</dbReference>
<keyword evidence="3" id="KW-0804">Transcription</keyword>
<dbReference type="GO" id="GO:0043565">
    <property type="term" value="F:sequence-specific DNA binding"/>
    <property type="evidence" value="ECO:0007669"/>
    <property type="project" value="InterPro"/>
</dbReference>
<dbReference type="InterPro" id="IPR003313">
    <property type="entry name" value="AraC-bd"/>
</dbReference>
<feature type="domain" description="HTH araC/xylS-type" evidence="4">
    <location>
        <begin position="202"/>
        <end position="300"/>
    </location>
</feature>
<evidence type="ECO:0000313" key="5">
    <source>
        <dbReference type="EMBL" id="MBB6732177.1"/>
    </source>
</evidence>
<organism evidence="5 6">
    <name type="scientific">Cohnella zeiphila</name>
    <dbReference type="NCBI Taxonomy" id="2761120"/>
    <lineage>
        <taxon>Bacteria</taxon>
        <taxon>Bacillati</taxon>
        <taxon>Bacillota</taxon>
        <taxon>Bacilli</taxon>
        <taxon>Bacillales</taxon>
        <taxon>Paenibacillaceae</taxon>
        <taxon>Cohnella</taxon>
    </lineage>
</organism>
<sequence>MRESLRVDYRSLSPYVRYVHEVEIGAGVRGAERYIYDYEFIYVVRGEGTLRIEERVYEMRAGDLLHIRPHLINEMTVSTSGPILCFAVHFDYVFLGEGFEFSPYSVYLGRKTEGADTAGEGRLGERPAVELAEMTIPEKMTPEDVPSFYDVFRELRMRFEESRSDSRLWLKSAMLRLLALIQRELVTKEGVRIGHAHADLVLDAISYMEEHYAERIGTAFLAKRAALTPKYFGTIFRQATGRSASEYLLRLRMEEAKRLLGQRKFTVQEVAERVGIGDLYYFSKLFKRLEGIPPKKYADSVSWPDEL</sequence>
<dbReference type="Proteomes" id="UP000564644">
    <property type="component" value="Unassembled WGS sequence"/>
</dbReference>
<accession>A0A7X0SLF6</accession>
<dbReference type="SMART" id="SM00342">
    <property type="entry name" value="HTH_ARAC"/>
    <property type="match status" value="1"/>
</dbReference>
<evidence type="ECO:0000256" key="3">
    <source>
        <dbReference type="ARBA" id="ARBA00023163"/>
    </source>
</evidence>
<keyword evidence="6" id="KW-1185">Reference proteome</keyword>
<dbReference type="Gene3D" id="1.10.10.60">
    <property type="entry name" value="Homeodomain-like"/>
    <property type="match status" value="2"/>
</dbReference>
<evidence type="ECO:0000313" key="6">
    <source>
        <dbReference type="Proteomes" id="UP000564644"/>
    </source>
</evidence>
<dbReference type="PANTHER" id="PTHR43280">
    <property type="entry name" value="ARAC-FAMILY TRANSCRIPTIONAL REGULATOR"/>
    <property type="match status" value="1"/>
</dbReference>
<proteinExistence type="predicted"/>
<dbReference type="PROSITE" id="PS01124">
    <property type="entry name" value="HTH_ARAC_FAMILY_2"/>
    <property type="match status" value="1"/>
</dbReference>
<dbReference type="RefSeq" id="WP_185129851.1">
    <property type="nucleotide sequence ID" value="NZ_JACJVO010000018.1"/>
</dbReference>
<comment type="caution">
    <text evidence="5">The sequence shown here is derived from an EMBL/GenBank/DDBJ whole genome shotgun (WGS) entry which is preliminary data.</text>
</comment>
<gene>
    <name evidence="5" type="ORF">H7C18_14745</name>
</gene>
<reference evidence="5 6" key="1">
    <citation type="submission" date="2020-08" db="EMBL/GenBank/DDBJ databases">
        <title>Cohnella phylogeny.</title>
        <authorList>
            <person name="Dunlap C."/>
        </authorList>
    </citation>
    <scope>NUCLEOTIDE SEQUENCE [LARGE SCALE GENOMIC DNA]</scope>
    <source>
        <strain evidence="5 6">CBP 2801</strain>
    </source>
</reference>
<name>A0A7X0SLF6_9BACL</name>
<evidence type="ECO:0000256" key="2">
    <source>
        <dbReference type="ARBA" id="ARBA00023125"/>
    </source>
</evidence>
<protein>
    <submittedName>
        <fullName evidence="5">Helix-turn-helix transcriptional regulator</fullName>
    </submittedName>
</protein>
<dbReference type="InterPro" id="IPR018062">
    <property type="entry name" value="HTH_AraC-typ_CS"/>
</dbReference>
<evidence type="ECO:0000256" key="1">
    <source>
        <dbReference type="ARBA" id="ARBA00023015"/>
    </source>
</evidence>
<dbReference type="InterPro" id="IPR018060">
    <property type="entry name" value="HTH_AraC"/>
</dbReference>
<keyword evidence="2" id="KW-0238">DNA-binding</keyword>
<dbReference type="Pfam" id="PF02311">
    <property type="entry name" value="AraC_binding"/>
    <property type="match status" value="1"/>
</dbReference>
<dbReference type="AlphaFoldDB" id="A0A7X0SLF6"/>
<dbReference type="Gene3D" id="2.60.120.10">
    <property type="entry name" value="Jelly Rolls"/>
    <property type="match status" value="1"/>
</dbReference>